<dbReference type="Gene3D" id="3.90.25.10">
    <property type="entry name" value="UDP-galactose 4-epimerase, domain 1"/>
    <property type="match status" value="1"/>
</dbReference>
<gene>
    <name evidence="2" type="ORF">RJJ65_36365</name>
</gene>
<dbReference type="Gene3D" id="3.40.50.720">
    <property type="entry name" value="NAD(P)-binding Rossmann-like Domain"/>
    <property type="match status" value="1"/>
</dbReference>
<accession>A0AAJ2GZV4</accession>
<feature type="compositionally biased region" description="Basic and acidic residues" evidence="1">
    <location>
        <begin position="116"/>
        <end position="126"/>
    </location>
</feature>
<organism evidence="2 3">
    <name type="scientific">Rhizobium hidalgonense</name>
    <dbReference type="NCBI Taxonomy" id="1538159"/>
    <lineage>
        <taxon>Bacteria</taxon>
        <taxon>Pseudomonadati</taxon>
        <taxon>Pseudomonadota</taxon>
        <taxon>Alphaproteobacteria</taxon>
        <taxon>Hyphomicrobiales</taxon>
        <taxon>Rhizobiaceae</taxon>
        <taxon>Rhizobium/Agrobacterium group</taxon>
        <taxon>Rhizobium</taxon>
    </lineage>
</organism>
<evidence type="ECO:0008006" key="4">
    <source>
        <dbReference type="Google" id="ProtNLM"/>
    </source>
</evidence>
<sequence length="185" mass="19917">NLLHAMGLSREQAGRWPVLNVPGISVTVGEMLGALERVGGVEARALVTDEPDQRVMDIVCSWPGDFEVERLVELGFVRDETFDAVVEAYRGRERGPVVPPRPGELREAPGALEGDLPAHVRADGRGRGRLPPSPLPSSAAARSNGGPASVPRGGGVPDHRRWSTVRRWGEPCADPCPSSPLRRRS</sequence>
<name>A0AAJ2GZV4_9HYPH</name>
<evidence type="ECO:0000313" key="3">
    <source>
        <dbReference type="Proteomes" id="UP001268610"/>
    </source>
</evidence>
<comment type="caution">
    <text evidence="2">The sequence shown here is derived from an EMBL/GenBank/DDBJ whole genome shotgun (WGS) entry which is preliminary data.</text>
</comment>
<proteinExistence type="predicted"/>
<feature type="region of interest" description="Disordered" evidence="1">
    <location>
        <begin position="93"/>
        <end position="185"/>
    </location>
</feature>
<dbReference type="EMBL" id="JAVLSF010000380">
    <property type="protein sequence ID" value="MDR9778011.1"/>
    <property type="molecule type" value="Genomic_DNA"/>
</dbReference>
<dbReference type="Proteomes" id="UP001268610">
    <property type="component" value="Unassembled WGS sequence"/>
</dbReference>
<dbReference type="AlphaFoldDB" id="A0AAJ2GZV4"/>
<evidence type="ECO:0000313" key="2">
    <source>
        <dbReference type="EMBL" id="MDR9778011.1"/>
    </source>
</evidence>
<reference evidence="2" key="1">
    <citation type="submission" date="2023-04" db="EMBL/GenBank/DDBJ databases">
        <title>Genomic characterization of faba bean (Vicia faba) microsymbionts in Mexican soils.</title>
        <authorList>
            <person name="Rivera Orduna F.N."/>
            <person name="Guevara-Luna J."/>
            <person name="Yan J."/>
            <person name="Arroyo-Herrera I."/>
            <person name="Li Y."/>
            <person name="Vasquez-Murrieta M.S."/>
            <person name="Wang E.T."/>
        </authorList>
    </citation>
    <scope>NUCLEOTIDE SEQUENCE</scope>
    <source>
        <strain evidence="2">CH26</strain>
    </source>
</reference>
<protein>
    <recommendedName>
        <fullName evidence="4">NAD-dependent epimerase</fullName>
    </recommendedName>
</protein>
<evidence type="ECO:0000256" key="1">
    <source>
        <dbReference type="SAM" id="MobiDB-lite"/>
    </source>
</evidence>
<feature type="non-terminal residue" evidence="2">
    <location>
        <position position="1"/>
    </location>
</feature>
<feature type="non-terminal residue" evidence="2">
    <location>
        <position position="185"/>
    </location>
</feature>